<keyword evidence="1" id="KW-0805">Transcription regulation</keyword>
<accession>A0A6H9YQU1</accession>
<dbReference type="PROSITE" id="PS50987">
    <property type="entry name" value="HTH_ARSR_2"/>
    <property type="match status" value="1"/>
</dbReference>
<gene>
    <name evidence="5" type="ORF">F8566_38835</name>
</gene>
<dbReference type="InterPro" id="IPR051081">
    <property type="entry name" value="HTH_MetalResp_TranReg"/>
</dbReference>
<dbReference type="Pfam" id="PF12840">
    <property type="entry name" value="HTH_20"/>
    <property type="match status" value="1"/>
</dbReference>
<dbReference type="PRINTS" id="PR00778">
    <property type="entry name" value="HTHARSR"/>
</dbReference>
<dbReference type="CDD" id="cd00090">
    <property type="entry name" value="HTH_ARSR"/>
    <property type="match status" value="1"/>
</dbReference>
<reference evidence="5 6" key="1">
    <citation type="submission" date="2019-09" db="EMBL/GenBank/DDBJ databases">
        <title>Actinomadura physcomitrii sp. nov., a novel actinomycete isolated from moss [Physcomitrium sphaericum (Ludw) Fuernr].</title>
        <authorList>
            <person name="Zhuang X."/>
            <person name="Liu C."/>
        </authorList>
    </citation>
    <scope>NUCLEOTIDE SEQUENCE [LARGE SCALE GENOMIC DNA]</scope>
    <source>
        <strain evidence="5 6">HMC1</strain>
    </source>
</reference>
<name>A0A6H9YQU1_9ACTN</name>
<dbReference type="OrthoDB" id="9806976at2"/>
<dbReference type="GO" id="GO:0003700">
    <property type="term" value="F:DNA-binding transcription factor activity"/>
    <property type="evidence" value="ECO:0007669"/>
    <property type="project" value="InterPro"/>
</dbReference>
<dbReference type="NCBIfam" id="NF033788">
    <property type="entry name" value="HTH_metalloreg"/>
    <property type="match status" value="1"/>
</dbReference>
<feature type="domain" description="HTH arsR-type" evidence="4">
    <location>
        <begin position="9"/>
        <end position="111"/>
    </location>
</feature>
<dbReference type="GO" id="GO:0003677">
    <property type="term" value="F:DNA binding"/>
    <property type="evidence" value="ECO:0007669"/>
    <property type="project" value="UniProtKB-KW"/>
</dbReference>
<dbReference type="AlphaFoldDB" id="A0A6H9YQU1"/>
<evidence type="ECO:0000256" key="2">
    <source>
        <dbReference type="ARBA" id="ARBA00023125"/>
    </source>
</evidence>
<evidence type="ECO:0000313" key="6">
    <source>
        <dbReference type="Proteomes" id="UP000468735"/>
    </source>
</evidence>
<dbReference type="SUPFAM" id="SSF46785">
    <property type="entry name" value="Winged helix' DNA-binding domain"/>
    <property type="match status" value="1"/>
</dbReference>
<dbReference type="EMBL" id="WBMT01000022">
    <property type="protein sequence ID" value="KAB2342497.1"/>
    <property type="molecule type" value="Genomic_DNA"/>
</dbReference>
<evidence type="ECO:0000259" key="4">
    <source>
        <dbReference type="PROSITE" id="PS50987"/>
    </source>
</evidence>
<evidence type="ECO:0000313" key="5">
    <source>
        <dbReference type="EMBL" id="KAB2342497.1"/>
    </source>
</evidence>
<dbReference type="InterPro" id="IPR036388">
    <property type="entry name" value="WH-like_DNA-bd_sf"/>
</dbReference>
<keyword evidence="3" id="KW-0804">Transcription</keyword>
<protein>
    <submittedName>
        <fullName evidence="5">Winged helix-turn-helix transcriptional regulator</fullName>
    </submittedName>
</protein>
<dbReference type="InterPro" id="IPR036390">
    <property type="entry name" value="WH_DNA-bd_sf"/>
</dbReference>
<organism evidence="5 6">
    <name type="scientific">Actinomadura rudentiformis</name>
    <dbReference type="NCBI Taxonomy" id="359158"/>
    <lineage>
        <taxon>Bacteria</taxon>
        <taxon>Bacillati</taxon>
        <taxon>Actinomycetota</taxon>
        <taxon>Actinomycetes</taxon>
        <taxon>Streptosporangiales</taxon>
        <taxon>Thermomonosporaceae</taxon>
        <taxon>Actinomadura</taxon>
    </lineage>
</organism>
<dbReference type="PANTHER" id="PTHR33154:SF33">
    <property type="entry name" value="TRANSCRIPTIONAL REPRESSOR SDPR"/>
    <property type="match status" value="1"/>
</dbReference>
<keyword evidence="2" id="KW-0238">DNA-binding</keyword>
<evidence type="ECO:0000256" key="1">
    <source>
        <dbReference type="ARBA" id="ARBA00023015"/>
    </source>
</evidence>
<dbReference type="InterPro" id="IPR011991">
    <property type="entry name" value="ArsR-like_HTH"/>
</dbReference>
<comment type="caution">
    <text evidence="5">The sequence shown here is derived from an EMBL/GenBank/DDBJ whole genome shotgun (WGS) entry which is preliminary data.</text>
</comment>
<dbReference type="Gene3D" id="1.10.10.10">
    <property type="entry name" value="Winged helix-like DNA-binding domain superfamily/Winged helix DNA-binding domain"/>
    <property type="match status" value="1"/>
</dbReference>
<keyword evidence="6" id="KW-1185">Reference proteome</keyword>
<dbReference type="Proteomes" id="UP000468735">
    <property type="component" value="Unassembled WGS sequence"/>
</dbReference>
<sequence length="128" mass="14370">MLLKYLHTIPPRRRDPVDEALRAVADPTRRAILALVRDGEVSAGDIAARFPGMSRPAVSQHLRILVTAGLLDVRRAGNRRLYRMRPDGLAEAAMFFESMWPGPLRRLKDAAEREERALAGEEETEEAP</sequence>
<dbReference type="InterPro" id="IPR001845">
    <property type="entry name" value="HTH_ArsR_DNA-bd_dom"/>
</dbReference>
<proteinExistence type="predicted"/>
<dbReference type="PANTHER" id="PTHR33154">
    <property type="entry name" value="TRANSCRIPTIONAL REGULATOR, ARSR FAMILY"/>
    <property type="match status" value="1"/>
</dbReference>
<evidence type="ECO:0000256" key="3">
    <source>
        <dbReference type="ARBA" id="ARBA00023163"/>
    </source>
</evidence>
<dbReference type="SMART" id="SM00418">
    <property type="entry name" value="HTH_ARSR"/>
    <property type="match status" value="1"/>
</dbReference>